<dbReference type="Gene3D" id="3.90.830.10">
    <property type="entry name" value="Syntaxin Binding Protein 1, Chain A, domain 2"/>
    <property type="match status" value="1"/>
</dbReference>
<sequence length="678" mass="78407">MSVTLISLQRQYLLTQFTSVGSRTKYLVLDERANELIDILFKREELLDYFFSVQTIDSKSRNKEQAQEAFYLLDPSTYSINCLLADFTIKPSRYSRVFLYFFPGLTDAHKDRLSRSSSLQRSIGKLEVLKLGMFPVGNNVFTTKFYDSLQSYYNRSCVELVQSQINQAVESLLNLIVVSEEYPVIRYYRPDDNKSRTSPLPNLIAQQLKQKLEDYIREHEEYRTDSRPRPVLLITDRTMDLYTPIFHSFNYEALVFDTVEFPENKEGKYINEFTYNAVLMNGEKERKRTRLNDTDKYWTQLRKLHFIEAGKVIQQTIHTLRAEDNRMKNSRYVADLHHTLATKDEHMEDKRLIYAHDQLENRLLQIFQDRQLMDLALFEQCCAANGIEEDGTHNKHLTNSLLDLLVKKEISRKDKIRIITSYAIYRGGIIEADLKKLCTFAGFEDYFDVYRVLYKNFGLMGFPLLKADLRQKKINKSPTYYIQSYEEMGDRATRFRPAVEVILQSIIQGNLSESMYPYIDGVAPSTESTKVKGPLVHSSRNAEWSTSQKGREKIFLFVAGGLTHAEIESAYSFSEKYRKDIFLGGDEIHTPEGFLNQVLHLSNDRADLRMPFDIKQENIPAPKHLTVQPTAVQSKPVAQAVPNGPSPKSSISSSTSEIVSSASTEKKSLRKKLFGRKK</sequence>
<feature type="region of interest" description="Disordered" evidence="2">
    <location>
        <begin position="630"/>
        <end position="678"/>
    </location>
</feature>
<dbReference type="PIRSF" id="PIRSF005715">
    <property type="entry name" value="VPS45_Sec1"/>
    <property type="match status" value="1"/>
</dbReference>
<reference evidence="3" key="1">
    <citation type="submission" date="2013-12" db="EMBL/GenBank/DDBJ databases">
        <authorList>
            <person name="Genoscope - CEA"/>
        </authorList>
    </citation>
    <scope>NUCLEOTIDE SEQUENCE</scope>
    <source>
        <strain evidence="3">CBS 1993</strain>
    </source>
</reference>
<dbReference type="EMBL" id="HG793125">
    <property type="protein sequence ID" value="CDK24520.1"/>
    <property type="molecule type" value="Genomic_DNA"/>
</dbReference>
<dbReference type="PANTHER" id="PTHR11679">
    <property type="entry name" value="VESICLE PROTEIN SORTING-ASSOCIATED"/>
    <property type="match status" value="1"/>
</dbReference>
<protein>
    <submittedName>
        <fullName evidence="3">Uncharacterized protein</fullName>
    </submittedName>
</protein>
<organism evidence="3 4">
    <name type="scientific">Kuraishia capsulata CBS 1993</name>
    <dbReference type="NCBI Taxonomy" id="1382522"/>
    <lineage>
        <taxon>Eukaryota</taxon>
        <taxon>Fungi</taxon>
        <taxon>Dikarya</taxon>
        <taxon>Ascomycota</taxon>
        <taxon>Saccharomycotina</taxon>
        <taxon>Pichiomycetes</taxon>
        <taxon>Pichiales</taxon>
        <taxon>Pichiaceae</taxon>
        <taxon>Kuraishia</taxon>
    </lineage>
</organism>
<dbReference type="Gene3D" id="1.25.40.60">
    <property type="match status" value="1"/>
</dbReference>
<proteinExistence type="inferred from homology"/>
<evidence type="ECO:0000256" key="1">
    <source>
        <dbReference type="ARBA" id="ARBA00009884"/>
    </source>
</evidence>
<dbReference type="InterPro" id="IPR036045">
    <property type="entry name" value="Sec1-like_sf"/>
</dbReference>
<gene>
    <name evidence="3" type="ORF">KUCA_T00000485001</name>
</gene>
<evidence type="ECO:0000256" key="2">
    <source>
        <dbReference type="SAM" id="MobiDB-lite"/>
    </source>
</evidence>
<name>W6MRT2_9ASCO</name>
<keyword evidence="4" id="KW-1185">Reference proteome</keyword>
<feature type="compositionally biased region" description="Low complexity" evidence="2">
    <location>
        <begin position="646"/>
        <end position="663"/>
    </location>
</feature>
<dbReference type="InterPro" id="IPR043127">
    <property type="entry name" value="Sec-1-like_dom3a"/>
</dbReference>
<dbReference type="AlphaFoldDB" id="W6MRT2"/>
<comment type="similarity">
    <text evidence="1">Belongs to the STXBP/unc-18/SEC1 family.</text>
</comment>
<dbReference type="Proteomes" id="UP000019384">
    <property type="component" value="Unassembled WGS sequence"/>
</dbReference>
<dbReference type="SUPFAM" id="SSF56815">
    <property type="entry name" value="Sec1/munc18-like (SM) proteins"/>
    <property type="match status" value="1"/>
</dbReference>
<dbReference type="GeneID" id="34517925"/>
<dbReference type="GO" id="GO:0016192">
    <property type="term" value="P:vesicle-mediated transport"/>
    <property type="evidence" value="ECO:0007669"/>
    <property type="project" value="InterPro"/>
</dbReference>
<dbReference type="Gene3D" id="3.40.50.2060">
    <property type="match status" value="1"/>
</dbReference>
<evidence type="ECO:0000313" key="3">
    <source>
        <dbReference type="EMBL" id="CDK24520.1"/>
    </source>
</evidence>
<evidence type="ECO:0000313" key="4">
    <source>
        <dbReference type="Proteomes" id="UP000019384"/>
    </source>
</evidence>
<dbReference type="InterPro" id="IPR027482">
    <property type="entry name" value="Sec1-like_dom2"/>
</dbReference>
<accession>W6MRT2</accession>
<dbReference type="STRING" id="1382522.W6MRT2"/>
<feature type="compositionally biased region" description="Basic residues" evidence="2">
    <location>
        <begin position="668"/>
        <end position="678"/>
    </location>
</feature>
<dbReference type="RefSeq" id="XP_022456537.1">
    <property type="nucleotide sequence ID" value="XM_022605028.1"/>
</dbReference>
<dbReference type="Gene3D" id="3.40.50.1910">
    <property type="match status" value="1"/>
</dbReference>
<dbReference type="Pfam" id="PF00995">
    <property type="entry name" value="Sec1"/>
    <property type="match status" value="1"/>
</dbReference>
<dbReference type="HOGENOM" id="CLU_009210_1_0_1"/>
<dbReference type="OrthoDB" id="2228at2759"/>
<reference evidence="3" key="2">
    <citation type="submission" date="2014-02" db="EMBL/GenBank/DDBJ databases">
        <title>Complete DNA sequence of /Kuraishia capsulata/ illustrates novel genomic features among budding yeasts (/Saccharomycotina/).</title>
        <authorList>
            <person name="Morales L."/>
            <person name="Noel B."/>
            <person name="Porcel B."/>
            <person name="Marcet-Houben M."/>
            <person name="Hullo M-F."/>
            <person name="Sacerdot C."/>
            <person name="Tekaia F."/>
            <person name="Leh-Louis V."/>
            <person name="Despons L."/>
            <person name="Khanna V."/>
            <person name="Aury J-M."/>
            <person name="Barbe V."/>
            <person name="Couloux A."/>
            <person name="Labadie K."/>
            <person name="Pelletier E."/>
            <person name="Souciet J-L."/>
            <person name="Boekhout T."/>
            <person name="Gabaldon T."/>
            <person name="Wincker P."/>
            <person name="Dujon B."/>
        </authorList>
    </citation>
    <scope>NUCLEOTIDE SEQUENCE</scope>
    <source>
        <strain evidence="3">CBS 1993</strain>
    </source>
</reference>
<dbReference type="InterPro" id="IPR001619">
    <property type="entry name" value="Sec1-like"/>
</dbReference>
<dbReference type="InterPro" id="IPR043154">
    <property type="entry name" value="Sec-1-like_dom1"/>
</dbReference>